<feature type="domain" description="UBL3-like ubiquitin" evidence="2">
    <location>
        <begin position="107"/>
        <end position="146"/>
    </location>
</feature>
<accession>A0ABY7DPB0</accession>
<keyword evidence="4" id="KW-1185">Reference proteome</keyword>
<feature type="compositionally biased region" description="Low complexity" evidence="1">
    <location>
        <begin position="10"/>
        <end position="25"/>
    </location>
</feature>
<evidence type="ECO:0000313" key="4">
    <source>
        <dbReference type="Proteomes" id="UP001164746"/>
    </source>
</evidence>
<feature type="region of interest" description="Disordered" evidence="1">
    <location>
        <begin position="1"/>
        <end position="50"/>
    </location>
</feature>
<dbReference type="InterPro" id="IPR039540">
    <property type="entry name" value="UBL3-like_ubiquitin_dom"/>
</dbReference>
<proteinExistence type="predicted"/>
<name>A0ABY7DPB0_MYAAR</name>
<gene>
    <name evidence="3" type="ORF">MAR_023607</name>
</gene>
<dbReference type="EMBL" id="CP111014">
    <property type="protein sequence ID" value="WAQ99234.1"/>
    <property type="molecule type" value="Genomic_DNA"/>
</dbReference>
<dbReference type="Proteomes" id="UP001164746">
    <property type="component" value="Chromosome 3"/>
</dbReference>
<organism evidence="3 4">
    <name type="scientific">Mya arenaria</name>
    <name type="common">Soft-shell clam</name>
    <dbReference type="NCBI Taxonomy" id="6604"/>
    <lineage>
        <taxon>Eukaryota</taxon>
        <taxon>Metazoa</taxon>
        <taxon>Spiralia</taxon>
        <taxon>Lophotrochozoa</taxon>
        <taxon>Mollusca</taxon>
        <taxon>Bivalvia</taxon>
        <taxon>Autobranchia</taxon>
        <taxon>Heteroconchia</taxon>
        <taxon>Euheterodonta</taxon>
        <taxon>Imparidentia</taxon>
        <taxon>Neoheterodontei</taxon>
        <taxon>Myida</taxon>
        <taxon>Myoidea</taxon>
        <taxon>Myidae</taxon>
        <taxon>Mya</taxon>
    </lineage>
</organism>
<reference evidence="3" key="1">
    <citation type="submission" date="2022-11" db="EMBL/GenBank/DDBJ databases">
        <title>Centuries of genome instability and evolution in soft-shell clam transmissible cancer (bioRxiv).</title>
        <authorList>
            <person name="Hart S.F.M."/>
            <person name="Yonemitsu M.A."/>
            <person name="Giersch R.M."/>
            <person name="Beal B.F."/>
            <person name="Arriagada G."/>
            <person name="Davis B.W."/>
            <person name="Ostrander E.A."/>
            <person name="Goff S.P."/>
            <person name="Metzger M.J."/>
        </authorList>
    </citation>
    <scope>NUCLEOTIDE SEQUENCE</scope>
    <source>
        <strain evidence="3">MELC-2E11</strain>
        <tissue evidence="3">Siphon/mantle</tissue>
    </source>
</reference>
<evidence type="ECO:0000259" key="2">
    <source>
        <dbReference type="Pfam" id="PF13881"/>
    </source>
</evidence>
<sequence>MESFRERVEFSPTPEEPSGSSPPNTELKERAVARDITGPGTGEKSTVGAPELPVLERVLARDITGPGTGDKSTVRVNLRLILVSGRTKEFLFTHSSSAADITDYVYSLQLPLGKTTVMHLVARENLPEPNNQGQLKKDKSGEASCSLCCVLL</sequence>
<protein>
    <submittedName>
        <fullName evidence="3">UBL3-like protein</fullName>
    </submittedName>
</protein>
<evidence type="ECO:0000256" key="1">
    <source>
        <dbReference type="SAM" id="MobiDB-lite"/>
    </source>
</evidence>
<evidence type="ECO:0000313" key="3">
    <source>
        <dbReference type="EMBL" id="WAQ99234.1"/>
    </source>
</evidence>
<dbReference type="Pfam" id="PF13881">
    <property type="entry name" value="Rad60-SLD_2"/>
    <property type="match status" value="1"/>
</dbReference>